<dbReference type="OrthoDB" id="5639036at2"/>
<comment type="caution">
    <text evidence="1">The sequence shown here is derived from an EMBL/GenBank/DDBJ whole genome shotgun (WGS) entry which is preliminary data.</text>
</comment>
<dbReference type="RefSeq" id="WP_058491893.1">
    <property type="nucleotide sequence ID" value="NZ_CBCRUR010000002.1"/>
</dbReference>
<sequence>MDIKKFKIILLILIYVWIKASEASDKIIVERYENWTHPILKIFKQYGILPYEVSYSPDGTCVTFYAKFKYSPDPRAPNAGEFYKVYSEAIAANSNFPYVLVDNEDEMQINVGWRDKDKQSMFVDIDDLNSDSICKTG</sequence>
<reference evidence="1 2" key="1">
    <citation type="submission" date="2015-11" db="EMBL/GenBank/DDBJ databases">
        <title>Genomic analysis of 38 Legionella species identifies large and diverse effector repertoires.</title>
        <authorList>
            <person name="Burstein D."/>
            <person name="Amaro F."/>
            <person name="Zusman T."/>
            <person name="Lifshitz Z."/>
            <person name="Cohen O."/>
            <person name="Gilbert J.A."/>
            <person name="Pupko T."/>
            <person name="Shuman H.A."/>
            <person name="Segal G."/>
        </authorList>
    </citation>
    <scope>NUCLEOTIDE SEQUENCE [LARGE SCALE GENOMIC DNA]</scope>
    <source>
        <strain evidence="1 2">ATCC 49508</strain>
    </source>
</reference>
<dbReference type="AlphaFoldDB" id="A0A0W1AKK3"/>
<keyword evidence="2" id="KW-1185">Reference proteome</keyword>
<name>A0A0W1AKK3_9GAMM</name>
<evidence type="ECO:0000313" key="2">
    <source>
        <dbReference type="Proteomes" id="UP000054662"/>
    </source>
</evidence>
<proteinExistence type="predicted"/>
<dbReference type="PATRIC" id="fig|45076.6.peg.201"/>
<gene>
    <name evidence="1" type="ORF">Lwor_0186</name>
</gene>
<accession>A0A0W1AKK3</accession>
<dbReference type="Proteomes" id="UP000054662">
    <property type="component" value="Unassembled WGS sequence"/>
</dbReference>
<protein>
    <submittedName>
        <fullName evidence="1">Uncharacterized protein</fullName>
    </submittedName>
</protein>
<dbReference type="STRING" id="45076.Lwor_0186"/>
<evidence type="ECO:0000313" key="1">
    <source>
        <dbReference type="EMBL" id="KTD81883.1"/>
    </source>
</evidence>
<dbReference type="EMBL" id="LNZC01000002">
    <property type="protein sequence ID" value="KTD81883.1"/>
    <property type="molecule type" value="Genomic_DNA"/>
</dbReference>
<organism evidence="1 2">
    <name type="scientific">Legionella worsleiensis</name>
    <dbReference type="NCBI Taxonomy" id="45076"/>
    <lineage>
        <taxon>Bacteria</taxon>
        <taxon>Pseudomonadati</taxon>
        <taxon>Pseudomonadota</taxon>
        <taxon>Gammaproteobacteria</taxon>
        <taxon>Legionellales</taxon>
        <taxon>Legionellaceae</taxon>
        <taxon>Legionella</taxon>
    </lineage>
</organism>